<evidence type="ECO:0000256" key="3">
    <source>
        <dbReference type="ARBA" id="ARBA00016310"/>
    </source>
</evidence>
<evidence type="ECO:0000313" key="8">
    <source>
        <dbReference type="Proteomes" id="UP000053240"/>
    </source>
</evidence>
<dbReference type="GO" id="GO:0004252">
    <property type="term" value="F:serine-type endopeptidase activity"/>
    <property type="evidence" value="ECO:0007669"/>
    <property type="project" value="UniProtKB-UniRule"/>
</dbReference>
<keyword evidence="5" id="KW-0645">Protease</keyword>
<evidence type="ECO:0000259" key="6">
    <source>
        <dbReference type="Pfam" id="PF00326"/>
    </source>
</evidence>
<dbReference type="GO" id="GO:0070012">
    <property type="term" value="F:oligopeptidase activity"/>
    <property type="evidence" value="ECO:0007669"/>
    <property type="project" value="TreeGrafter"/>
</dbReference>
<evidence type="ECO:0000256" key="2">
    <source>
        <dbReference type="ARBA" id="ARBA00005228"/>
    </source>
</evidence>
<dbReference type="InterPro" id="IPR001375">
    <property type="entry name" value="Peptidase_S9_cat"/>
</dbReference>
<dbReference type="STRING" id="76193.A0A0N0PEQ3"/>
<dbReference type="GO" id="GO:0005829">
    <property type="term" value="C:cytosol"/>
    <property type="evidence" value="ECO:0007669"/>
    <property type="project" value="TreeGrafter"/>
</dbReference>
<name>A0A0N0PEQ3_PAPMA</name>
<protein>
    <recommendedName>
        <fullName evidence="3 5">Prolyl endopeptidase</fullName>
        <ecNumber evidence="5">3.4.21.-</ecNumber>
    </recommendedName>
</protein>
<dbReference type="InParanoid" id="A0A0N0PEQ3"/>
<dbReference type="InterPro" id="IPR029058">
    <property type="entry name" value="AB_hydrolase_fold"/>
</dbReference>
<keyword evidence="5" id="KW-0720">Serine protease</keyword>
<proteinExistence type="inferred from homology"/>
<organism evidence="7 8">
    <name type="scientific">Papilio machaon</name>
    <name type="common">Old World swallowtail butterfly</name>
    <dbReference type="NCBI Taxonomy" id="76193"/>
    <lineage>
        <taxon>Eukaryota</taxon>
        <taxon>Metazoa</taxon>
        <taxon>Ecdysozoa</taxon>
        <taxon>Arthropoda</taxon>
        <taxon>Hexapoda</taxon>
        <taxon>Insecta</taxon>
        <taxon>Pterygota</taxon>
        <taxon>Neoptera</taxon>
        <taxon>Endopterygota</taxon>
        <taxon>Lepidoptera</taxon>
        <taxon>Glossata</taxon>
        <taxon>Ditrysia</taxon>
        <taxon>Papilionoidea</taxon>
        <taxon>Papilionidae</taxon>
        <taxon>Papilioninae</taxon>
        <taxon>Papilio</taxon>
    </lineage>
</organism>
<dbReference type="PRINTS" id="PR00862">
    <property type="entry name" value="PROLIGOPTASE"/>
</dbReference>
<dbReference type="EC" id="3.4.21.-" evidence="5"/>
<dbReference type="InterPro" id="IPR051167">
    <property type="entry name" value="Prolyl_oligopep/macrocyclase"/>
</dbReference>
<sequence length="99" mass="10920">MTLIFLYVCREYGERWHNAGRLLNKQNVFDDFQAAAQYLVTEGYTRPELLTAQGGSNGGLLVAACINQRPDLFGAAIVQVGYVVKQQESASESNFSSNV</sequence>
<dbReference type="AlphaFoldDB" id="A0A0N0PEQ3"/>
<evidence type="ECO:0000256" key="4">
    <source>
        <dbReference type="ARBA" id="ARBA00022801"/>
    </source>
</evidence>
<comment type="catalytic activity">
    <reaction evidence="1">
        <text>Hydrolysis of Pro-|-Xaa &gt;&gt; Ala-|-Xaa in oligopeptides.</text>
        <dbReference type="EC" id="3.4.21.26"/>
    </reaction>
</comment>
<reference evidence="7 8" key="1">
    <citation type="journal article" date="2015" name="Nat. Commun.">
        <title>Outbred genome sequencing and CRISPR/Cas9 gene editing in butterflies.</title>
        <authorList>
            <person name="Li X."/>
            <person name="Fan D."/>
            <person name="Zhang W."/>
            <person name="Liu G."/>
            <person name="Zhang L."/>
            <person name="Zhao L."/>
            <person name="Fang X."/>
            <person name="Chen L."/>
            <person name="Dong Y."/>
            <person name="Chen Y."/>
            <person name="Ding Y."/>
            <person name="Zhao R."/>
            <person name="Feng M."/>
            <person name="Zhu Y."/>
            <person name="Feng Y."/>
            <person name="Jiang X."/>
            <person name="Zhu D."/>
            <person name="Xiang H."/>
            <person name="Feng X."/>
            <person name="Li S."/>
            <person name="Wang J."/>
            <person name="Zhang G."/>
            <person name="Kronforst M.R."/>
            <person name="Wang W."/>
        </authorList>
    </citation>
    <scope>NUCLEOTIDE SEQUENCE [LARGE SCALE GENOMIC DNA]</scope>
    <source>
        <strain evidence="7">Ya'a_city_454_Pm</strain>
        <tissue evidence="7">Whole body</tissue>
    </source>
</reference>
<feature type="domain" description="Peptidase S9 prolyl oligopeptidase catalytic" evidence="6">
    <location>
        <begin position="11"/>
        <end position="83"/>
    </location>
</feature>
<accession>A0A0N0PEQ3</accession>
<dbReference type="Pfam" id="PF00326">
    <property type="entry name" value="Peptidase_S9"/>
    <property type="match status" value="1"/>
</dbReference>
<dbReference type="Gene3D" id="3.40.50.1820">
    <property type="entry name" value="alpha/beta hydrolase"/>
    <property type="match status" value="1"/>
</dbReference>
<keyword evidence="4 5" id="KW-0378">Hydrolase</keyword>
<dbReference type="PANTHER" id="PTHR42881">
    <property type="entry name" value="PROLYL ENDOPEPTIDASE"/>
    <property type="match status" value="1"/>
</dbReference>
<dbReference type="PANTHER" id="PTHR42881:SF2">
    <property type="entry name" value="PROLYL ENDOPEPTIDASE"/>
    <property type="match status" value="1"/>
</dbReference>
<keyword evidence="8" id="KW-1185">Reference proteome</keyword>
<evidence type="ECO:0000256" key="1">
    <source>
        <dbReference type="ARBA" id="ARBA00001070"/>
    </source>
</evidence>
<dbReference type="GO" id="GO:0006508">
    <property type="term" value="P:proteolysis"/>
    <property type="evidence" value="ECO:0007669"/>
    <property type="project" value="UniProtKB-KW"/>
</dbReference>
<dbReference type="PROSITE" id="PS00708">
    <property type="entry name" value="PRO_ENDOPEP_SER"/>
    <property type="match status" value="1"/>
</dbReference>
<dbReference type="SUPFAM" id="SSF53474">
    <property type="entry name" value="alpha/beta-Hydrolases"/>
    <property type="match status" value="1"/>
</dbReference>
<dbReference type="InterPro" id="IPR002471">
    <property type="entry name" value="Pept_S9_AS"/>
</dbReference>
<dbReference type="EMBL" id="KQ459873">
    <property type="protein sequence ID" value="KPJ19689.1"/>
    <property type="molecule type" value="Genomic_DNA"/>
</dbReference>
<evidence type="ECO:0000313" key="7">
    <source>
        <dbReference type="EMBL" id="KPJ19689.1"/>
    </source>
</evidence>
<evidence type="ECO:0000256" key="5">
    <source>
        <dbReference type="RuleBase" id="RU368024"/>
    </source>
</evidence>
<dbReference type="InterPro" id="IPR002470">
    <property type="entry name" value="Peptidase_S9A"/>
</dbReference>
<dbReference type="Proteomes" id="UP000053240">
    <property type="component" value="Unassembled WGS sequence"/>
</dbReference>
<comment type="similarity">
    <text evidence="2 5">Belongs to the peptidase S9A family.</text>
</comment>
<gene>
    <name evidence="7" type="ORF">RR48_00552</name>
</gene>